<feature type="compositionally biased region" description="Basic and acidic residues" evidence="1">
    <location>
        <begin position="143"/>
        <end position="162"/>
    </location>
</feature>
<organism evidence="2 3">
    <name type="scientific">Phodopus roborovskii</name>
    <name type="common">Roborovski's desert hamster</name>
    <name type="synonym">Cricetulus roborovskii</name>
    <dbReference type="NCBI Taxonomy" id="109678"/>
    <lineage>
        <taxon>Eukaryota</taxon>
        <taxon>Metazoa</taxon>
        <taxon>Chordata</taxon>
        <taxon>Craniata</taxon>
        <taxon>Vertebrata</taxon>
        <taxon>Euteleostomi</taxon>
        <taxon>Mammalia</taxon>
        <taxon>Eutheria</taxon>
        <taxon>Euarchontoglires</taxon>
        <taxon>Glires</taxon>
        <taxon>Rodentia</taxon>
        <taxon>Myomorpha</taxon>
        <taxon>Muroidea</taxon>
        <taxon>Cricetidae</taxon>
        <taxon>Cricetinae</taxon>
        <taxon>Phodopus</taxon>
    </lineage>
</organism>
<sequence length="189" mass="21605">MEKPQTNDSFQLELEDFIRNQKARGLHPRFYFRNVAEDPVHRERDHVSSGAPVLSSRKHPRCSYEGLAGENLVPRSRRRLERLRYHQTIQPVNQDRKEGTAHQELGGAAGTEQGMPRRKQHSERGSLKDKSLGRKKASAEPVGTEKSKHGKGTSRDAGDATRGRHHSHRKKKEPEERDLWDEAILGSCY</sequence>
<protein>
    <submittedName>
        <fullName evidence="2">AC120448.1 protein</fullName>
    </submittedName>
</protein>
<gene>
    <name evidence="2" type="primary">AC120448.1</name>
    <name evidence="2" type="ORF">PHOROB_LOCUS14545</name>
</gene>
<dbReference type="AlphaFoldDB" id="A0AAV0A0W3"/>
<reference evidence="2" key="1">
    <citation type="submission" date="2022-06" db="EMBL/GenBank/DDBJ databases">
        <authorList>
            <person name="Andreotti S."/>
            <person name="Wyler E."/>
        </authorList>
    </citation>
    <scope>NUCLEOTIDE SEQUENCE</scope>
</reference>
<proteinExistence type="predicted"/>
<keyword evidence="3" id="KW-1185">Reference proteome</keyword>
<evidence type="ECO:0000313" key="3">
    <source>
        <dbReference type="Proteomes" id="UP001152836"/>
    </source>
</evidence>
<comment type="caution">
    <text evidence="2">The sequence shown here is derived from an EMBL/GenBank/DDBJ whole genome shotgun (WGS) entry which is preliminary data.</text>
</comment>
<feature type="compositionally biased region" description="Basic and acidic residues" evidence="1">
    <location>
        <begin position="122"/>
        <end position="132"/>
    </location>
</feature>
<evidence type="ECO:0000313" key="2">
    <source>
        <dbReference type="EMBL" id="CAH7140204.1"/>
    </source>
</evidence>
<dbReference type="Proteomes" id="UP001152836">
    <property type="component" value="Unassembled WGS sequence"/>
</dbReference>
<evidence type="ECO:0000256" key="1">
    <source>
        <dbReference type="SAM" id="MobiDB-lite"/>
    </source>
</evidence>
<accession>A0AAV0A0W3</accession>
<dbReference type="PANTHER" id="PTHR46742:SF1">
    <property type="entry name" value="LYSINE RICH COILED-COIL 1"/>
    <property type="match status" value="1"/>
</dbReference>
<dbReference type="PANTHER" id="PTHR46742">
    <property type="entry name" value="LYSINE-RICH COILED-COIL PROTEIN 1"/>
    <property type="match status" value="1"/>
</dbReference>
<dbReference type="EMBL" id="CALSGD010001555">
    <property type="protein sequence ID" value="CAH7140204.1"/>
    <property type="molecule type" value="Genomic_DNA"/>
</dbReference>
<name>A0AAV0A0W3_PHORO</name>
<feature type="region of interest" description="Disordered" evidence="1">
    <location>
        <begin position="85"/>
        <end position="189"/>
    </location>
</feature>